<evidence type="ECO:0000313" key="8">
    <source>
        <dbReference type="RefSeq" id="XP_013379602.1"/>
    </source>
</evidence>
<dbReference type="PROSITE" id="PS50102">
    <property type="entry name" value="RRM"/>
    <property type="match status" value="1"/>
</dbReference>
<dbReference type="SUPFAM" id="SSF54928">
    <property type="entry name" value="RNA-binding domain, RBD"/>
    <property type="match status" value="1"/>
</dbReference>
<proteinExistence type="predicted"/>
<evidence type="ECO:0000313" key="7">
    <source>
        <dbReference type="Proteomes" id="UP000085678"/>
    </source>
</evidence>
<dbReference type="Pfam" id="PF00076">
    <property type="entry name" value="RRM_1"/>
    <property type="match status" value="1"/>
</dbReference>
<dbReference type="GO" id="GO:0003723">
    <property type="term" value="F:RNA binding"/>
    <property type="evidence" value="ECO:0007669"/>
    <property type="project" value="UniProtKB-UniRule"/>
</dbReference>
<dbReference type="GO" id="GO:0005730">
    <property type="term" value="C:nucleolus"/>
    <property type="evidence" value="ECO:0007669"/>
    <property type="project" value="UniProtKB-SubCell"/>
</dbReference>
<keyword evidence="2 4" id="KW-0694">RNA-binding</keyword>
<feature type="compositionally biased region" description="Basic residues" evidence="5">
    <location>
        <begin position="323"/>
        <end position="333"/>
    </location>
</feature>
<organism evidence="7 9">
    <name type="scientific">Lingula anatina</name>
    <name type="common">Brachiopod</name>
    <name type="synonym">Lingula unguis</name>
    <dbReference type="NCBI Taxonomy" id="7574"/>
    <lineage>
        <taxon>Eukaryota</taxon>
        <taxon>Metazoa</taxon>
        <taxon>Spiralia</taxon>
        <taxon>Lophotrochozoa</taxon>
        <taxon>Brachiopoda</taxon>
        <taxon>Linguliformea</taxon>
        <taxon>Lingulata</taxon>
        <taxon>Lingulida</taxon>
        <taxon>Linguloidea</taxon>
        <taxon>Lingulidae</taxon>
        <taxon>Lingula</taxon>
    </lineage>
</organism>
<accession>A0A1S3H0S9</accession>
<dbReference type="InterPro" id="IPR012677">
    <property type="entry name" value="Nucleotide-bd_a/b_plait_sf"/>
</dbReference>
<evidence type="ECO:0000256" key="2">
    <source>
        <dbReference type="ARBA" id="ARBA00022884"/>
    </source>
</evidence>
<reference evidence="8 9" key="1">
    <citation type="submission" date="2025-04" db="UniProtKB">
        <authorList>
            <consortium name="RefSeq"/>
        </authorList>
    </citation>
    <scope>IDENTIFICATION</scope>
    <source>
        <tissue evidence="8 9">Gonads</tissue>
    </source>
</reference>
<gene>
    <name evidence="8 9" type="primary">LOC106151062</name>
</gene>
<dbReference type="Proteomes" id="UP000085678">
    <property type="component" value="Unplaced"/>
</dbReference>
<evidence type="ECO:0000256" key="1">
    <source>
        <dbReference type="ARBA" id="ARBA00004604"/>
    </source>
</evidence>
<dbReference type="RefSeq" id="XP_013379602.1">
    <property type="nucleotide sequence ID" value="XM_013524148.2"/>
</dbReference>
<dbReference type="CDD" id="cd12307">
    <property type="entry name" value="RRM_NIFK_like"/>
    <property type="match status" value="1"/>
</dbReference>
<evidence type="ECO:0000256" key="4">
    <source>
        <dbReference type="PROSITE-ProRule" id="PRU00176"/>
    </source>
</evidence>
<feature type="domain" description="RRM" evidence="6">
    <location>
        <begin position="44"/>
        <end position="122"/>
    </location>
</feature>
<dbReference type="InterPro" id="IPR035979">
    <property type="entry name" value="RBD_domain_sf"/>
</dbReference>
<feature type="compositionally biased region" description="Polar residues" evidence="5">
    <location>
        <begin position="245"/>
        <end position="272"/>
    </location>
</feature>
<name>A0A1S3H0S9_LINAN</name>
<evidence type="ECO:0000256" key="3">
    <source>
        <dbReference type="ARBA" id="ARBA00023242"/>
    </source>
</evidence>
<dbReference type="AlphaFoldDB" id="A0A1S3H0S9"/>
<keyword evidence="3" id="KW-0539">Nucleus</keyword>
<dbReference type="SMART" id="SM00360">
    <property type="entry name" value="RRM"/>
    <property type="match status" value="1"/>
</dbReference>
<dbReference type="KEGG" id="lak:106151062"/>
<dbReference type="OrthoDB" id="21467at2759"/>
<keyword evidence="7" id="KW-1185">Reference proteome</keyword>
<dbReference type="InterPro" id="IPR000504">
    <property type="entry name" value="RRM_dom"/>
</dbReference>
<dbReference type="RefSeq" id="XP_013379603.1">
    <property type="nucleotide sequence ID" value="XM_013524149.1"/>
</dbReference>
<dbReference type="PANTHER" id="PTHR46754">
    <property type="entry name" value="MKI67 FHA DOMAIN-INTERACTING NUCLEOLAR PHOSPHOPROTEIN"/>
    <property type="match status" value="1"/>
</dbReference>
<evidence type="ECO:0000259" key="6">
    <source>
        <dbReference type="PROSITE" id="PS50102"/>
    </source>
</evidence>
<comment type="subcellular location">
    <subcellularLocation>
        <location evidence="1">Nucleus</location>
        <location evidence="1">Nucleolus</location>
    </subcellularLocation>
</comment>
<dbReference type="Gene3D" id="3.30.70.330">
    <property type="match status" value="1"/>
</dbReference>
<feature type="region of interest" description="Disordered" evidence="5">
    <location>
        <begin position="220"/>
        <end position="333"/>
    </location>
</feature>
<protein>
    <submittedName>
        <fullName evidence="8">MKI67 FHA domain-interacting nucleolar phosphoprotein-like isoform X1</fullName>
    </submittedName>
    <submittedName>
        <fullName evidence="9">MKI67 FHA domain-interacting nucleolar phosphoprotein-like isoform X2</fullName>
    </submittedName>
</protein>
<evidence type="ECO:0000313" key="9">
    <source>
        <dbReference type="RefSeq" id="XP_013379603.1"/>
    </source>
</evidence>
<sequence length="333" mass="37497">MAPKKKETAHVQQDLALDSDQQKVFQEKVKELKAKTKHGLSQPGVVYVGHIPRGFFEHQMKSYFSQFGKVKRIKLSRSKKTGRPKGYAFIEFESEEVAKIVADSMNNYLMFHRLLKCKFCPSEDVHPDTFVGSGRMFKRPKAHAIVRDRHNKLPTPKQRLRAIKKLNTRTNKKLAKLAAMGIDYSFEGLYKEKKKVGWINPHQDSVHILEEDSSEDEITFITPPKTVRSSSVGATPGKTPKTPKSRTATPDSTGIKSTKLSGKGNTTKNSVSKNKRKKTKATRPFVTSSEVEKTVQKLTSASSGGLKKRKKEMLENQTGSARKVQKVKKNSIK</sequence>
<dbReference type="STRING" id="7574.A0A1S3H0S9"/>
<dbReference type="GeneID" id="106151062"/>
<evidence type="ECO:0000256" key="5">
    <source>
        <dbReference type="SAM" id="MobiDB-lite"/>
    </source>
</evidence>